<dbReference type="InterPro" id="IPR005467">
    <property type="entry name" value="His_kinase_dom"/>
</dbReference>
<feature type="domain" description="Protein kinase" evidence="1">
    <location>
        <begin position="37"/>
        <end position="317"/>
    </location>
</feature>
<dbReference type="Gene3D" id="3.30.565.10">
    <property type="entry name" value="Histidine kinase-like ATPase, C-terminal domain"/>
    <property type="match status" value="1"/>
</dbReference>
<dbReference type="SMART" id="SM00065">
    <property type="entry name" value="GAF"/>
    <property type="match status" value="1"/>
</dbReference>
<dbReference type="GO" id="GO:0004672">
    <property type="term" value="F:protein kinase activity"/>
    <property type="evidence" value="ECO:0007669"/>
    <property type="project" value="InterPro"/>
</dbReference>
<dbReference type="Pfam" id="PF00069">
    <property type="entry name" value="Pkinase"/>
    <property type="match status" value="1"/>
</dbReference>
<dbReference type="Pfam" id="PF02518">
    <property type="entry name" value="HATPase_c"/>
    <property type="match status" value="1"/>
</dbReference>
<dbReference type="Proteomes" id="UP000069935">
    <property type="component" value="Chromosome 2"/>
</dbReference>
<keyword evidence="4" id="KW-1185">Reference proteome</keyword>
<dbReference type="InterPro" id="IPR003594">
    <property type="entry name" value="HATPase_dom"/>
</dbReference>
<dbReference type="PANTHER" id="PTHR43642:SF1">
    <property type="entry name" value="HYBRID SIGNAL TRANSDUCTION HISTIDINE KINASE G"/>
    <property type="match status" value="1"/>
</dbReference>
<evidence type="ECO:0000313" key="3">
    <source>
        <dbReference type="EMBL" id="ALG73026.1"/>
    </source>
</evidence>
<dbReference type="SUPFAM" id="SSF52540">
    <property type="entry name" value="P-loop containing nucleoside triphosphate hydrolases"/>
    <property type="match status" value="1"/>
</dbReference>
<feature type="domain" description="Histidine kinase" evidence="2">
    <location>
        <begin position="1517"/>
        <end position="1710"/>
    </location>
</feature>
<dbReference type="Pfam" id="PF13185">
    <property type="entry name" value="GAF_2"/>
    <property type="match status" value="1"/>
</dbReference>
<dbReference type="PANTHER" id="PTHR43642">
    <property type="entry name" value="HYBRID SIGNAL TRANSDUCTION HISTIDINE KINASE G"/>
    <property type="match status" value="1"/>
</dbReference>
<dbReference type="InterPro" id="IPR053159">
    <property type="entry name" value="Hybrid_Histidine_Kinase"/>
</dbReference>
<dbReference type="SUPFAM" id="SSF55781">
    <property type="entry name" value="GAF domain-like"/>
    <property type="match status" value="1"/>
</dbReference>
<dbReference type="InterPro" id="IPR036890">
    <property type="entry name" value="HATPase_C_sf"/>
</dbReference>
<name>A0AAC8W168_9PROT</name>
<dbReference type="SUPFAM" id="SSF56112">
    <property type="entry name" value="Protein kinase-like (PK-like)"/>
    <property type="match status" value="1"/>
</dbReference>
<organism evidence="3 4">
    <name type="scientific">Azospirillum thiophilum</name>
    <dbReference type="NCBI Taxonomy" id="528244"/>
    <lineage>
        <taxon>Bacteria</taxon>
        <taxon>Pseudomonadati</taxon>
        <taxon>Pseudomonadota</taxon>
        <taxon>Alphaproteobacteria</taxon>
        <taxon>Rhodospirillales</taxon>
        <taxon>Azospirillaceae</taxon>
        <taxon>Azospirillum</taxon>
    </lineage>
</organism>
<evidence type="ECO:0000259" key="1">
    <source>
        <dbReference type="PROSITE" id="PS50011"/>
    </source>
</evidence>
<dbReference type="EMBL" id="CP012402">
    <property type="protein sequence ID" value="ALG73026.1"/>
    <property type="molecule type" value="Genomic_DNA"/>
</dbReference>
<gene>
    <name evidence="3" type="ORF">AL072_19080</name>
</gene>
<proteinExistence type="predicted"/>
<dbReference type="PROSITE" id="PS50109">
    <property type="entry name" value="HIS_KIN"/>
    <property type="match status" value="1"/>
</dbReference>
<dbReference type="PROSITE" id="PS50011">
    <property type="entry name" value="PROTEIN_KINASE_DOM"/>
    <property type="match status" value="1"/>
</dbReference>
<keyword evidence="3" id="KW-0808">Transferase</keyword>
<dbReference type="SUPFAM" id="SSF55874">
    <property type="entry name" value="ATPase domain of HSP90 chaperone/DNA topoisomerase II/histidine kinase"/>
    <property type="match status" value="1"/>
</dbReference>
<dbReference type="InterPro" id="IPR011495">
    <property type="entry name" value="Sig_transdc_His_kin_sub2_dim/P"/>
</dbReference>
<dbReference type="InterPro" id="IPR041664">
    <property type="entry name" value="AAA_16"/>
</dbReference>
<evidence type="ECO:0000313" key="4">
    <source>
        <dbReference type="Proteomes" id="UP000069935"/>
    </source>
</evidence>
<dbReference type="InterPro" id="IPR003018">
    <property type="entry name" value="GAF"/>
</dbReference>
<dbReference type="InterPro" id="IPR011009">
    <property type="entry name" value="Kinase-like_dom_sf"/>
</dbReference>
<sequence>MSWMQDGVRRTGGKGRFMESIADFPDTDFPGTDLPGLLRLTEAGSGNHRLDSDGETRLLRVMRPGQAFPILVRMAEPDGRTEAALDRLQREHALSRRLDPVWAAKPLDLLRHGEMPVLTMADPGGQPLSTLAVSTMPFRGRLALAVRLAGALAQLHRRGLLHGDLRPFNLLVGEDGAVRLTGFGRSRLLSGGLLSGGLSSGGLPLLAAPPADRPALLAYMAPEQSGRMNRPVDRRSDLYSLGVTLYELFTGELPFAARDATEWIHAHLARAPIPPAFHAPDLPQAVAGILLRLLAKTAEDRYQSADGLVRDLTHALQLWEVQGRIPPFPAGRRDLPEGLASPPALYGRDGPVAVLQAAFDRVAGHGRMGIVLVAGGSGEGKSAVVGALEEQVPPPRGLFAAGKFDQGKRDLPYASLAEAFHGLVSRLLALPAPHRERWRRALREAVGGNGAALTALIPNLALLIGEQAPVAPLPPQEAQNRFDLLVHRVVKVFARPDHPLVLFLDDLQWLDRATLDLLDRLVAGGGIGNLLLVGAYRSDEVGAGHPLAALLQRMRGAGPEIDREEIALSPLSLDDVRRMTADSLDRRPDEVAALAALLHERTGGNPFFTVQLLTALERSGHLWFDRAARRWDWNMAAVEAARSGGGIATLMTERLARFPAEARDLLARFAALGVRVRLSTLALAGGLPEPEAERILEPVVAEGLLLRTEDGYRFLHDRVQEGAYALEPAEARGALHLDIARALHRGFAADLSGERLFELVGQYDRCIPLIPEEPERAQVATLYLAAGHRAKEASAHGSALAYALGGLRLLEGGRWERRHRLAFALEHLQAECEFLSGDLQQAERRLLQLIGRAECPVDRAAITALLVTVYTAIDRSDRAIDSCLAYLRGVGIDWPAHPPAALAHGEYAQLRAAIGDRPIASLSALPAIGDPDGRATLDVLAAALPPAFFSDRNLVCLILCRMANLSLRNGRSDASALGFAYLGMMAGPCFGDYAAGYEFGRLGYDLAERQGRTRYRARVLMTFAYHVVPWTRDIRSERPLLLRAFEEAREAGDVTYGGFTSVTLVTSMLASGDPLATVQRTAETRLAYVRQVKFGLCTDILTTQLQFVRALRGRTDALHSFDGQGFDDAAFEARLLANPSLDIATCWHWIRTLQLRCIAGDMAGAVEAAERAEGLLWTTSGHWEMAEFHLHAALARAGVMDGAAPEERARHAAALARHRDQLRDWAGHSPDSFDARSALAGAEVARVEGRTEDAMRGYDRAVRAAQRSALPHVEALANECAAGFYRGFGMPTLELASIGAAADCYGRWGASAKVRQLAGRYPALALDAEEVAVPAPPRGFGGVDPASLLETLRTMSDQASVEQLTGTLLTLVLEHAGASRGLLILARGERLRVEAEATTGLYGVSVRLVQEDADRTALPHAILHGAIRDQGAVIVDDTRAAGPFSADPYFRDTEARSILCLPLVRRRRVVGLLHLENALATHAFTPDLVNVLTLLGAQAAASLETATLEEKEALLKEVHHRVKNNLQLVTSLLNLQAHRIEDKAVAALFADSRDRVRSMALVHENLYRLGNFARVPMREHLASVCAHLLRAYSRQAGAVRLETDLDDLSLDLDRAVPCGLIVNELVSNALKHAFPGGRGGVLRVALTADGRDCRLSVRDDGVGLPGDYDPDRMDTVGFQLVTDLTSQLHGAFSYSSKSGAEFIVTFPVKGRNRGIE</sequence>
<evidence type="ECO:0000259" key="2">
    <source>
        <dbReference type="PROSITE" id="PS50109"/>
    </source>
</evidence>
<dbReference type="CDD" id="cd14014">
    <property type="entry name" value="STKc_PknB_like"/>
    <property type="match status" value="1"/>
</dbReference>
<dbReference type="Gene3D" id="1.10.510.10">
    <property type="entry name" value="Transferase(Phosphotransferase) domain 1"/>
    <property type="match status" value="1"/>
</dbReference>
<dbReference type="InterPro" id="IPR027417">
    <property type="entry name" value="P-loop_NTPase"/>
</dbReference>
<dbReference type="Pfam" id="PF13191">
    <property type="entry name" value="AAA_16"/>
    <property type="match status" value="1"/>
</dbReference>
<reference evidence="3 4" key="2">
    <citation type="journal article" date="2016" name="Genome Announc.">
        <title>Complete Genome Sequence of a Strain of Azospirillum thiophilum Isolated from a Sulfide Spring.</title>
        <authorList>
            <person name="Fomenkov A."/>
            <person name="Vincze T."/>
            <person name="Grabovich M."/>
            <person name="Anton B.P."/>
            <person name="Dubinina G."/>
            <person name="Orlova M."/>
            <person name="Belousova E."/>
            <person name="Roberts R.J."/>
        </authorList>
    </citation>
    <scope>NUCLEOTIDE SEQUENCE [LARGE SCALE GENOMIC DNA]</scope>
    <source>
        <strain evidence="3 4">BV-S</strain>
    </source>
</reference>
<dbReference type="Pfam" id="PF07568">
    <property type="entry name" value="HisKA_2"/>
    <property type="match status" value="1"/>
</dbReference>
<dbReference type="InterPro" id="IPR000719">
    <property type="entry name" value="Prot_kinase_dom"/>
</dbReference>
<dbReference type="SMART" id="SM00220">
    <property type="entry name" value="S_TKc"/>
    <property type="match status" value="1"/>
</dbReference>
<dbReference type="SMART" id="SM00387">
    <property type="entry name" value="HATPase_c"/>
    <property type="match status" value="1"/>
</dbReference>
<reference evidence="4" key="1">
    <citation type="submission" date="2015-08" db="EMBL/GenBank/DDBJ databases">
        <title>Complete Genome Sequence of Azospirillum thiophilum BV-S.</title>
        <authorList>
            <person name="Fomenkov A."/>
            <person name="Vincze T."/>
            <person name="Grabovich M."/>
            <person name="Dubinina G."/>
            <person name="Orlova M."/>
            <person name="Belousova E."/>
            <person name="Roberts R.J."/>
        </authorList>
    </citation>
    <scope>NUCLEOTIDE SEQUENCE [LARGE SCALE GENOMIC DNA]</scope>
    <source>
        <strain evidence="4">BV-S</strain>
    </source>
</reference>
<accession>A0AAC8W168</accession>
<dbReference type="KEGG" id="ati:AL072_19080"/>
<dbReference type="GO" id="GO:0005524">
    <property type="term" value="F:ATP binding"/>
    <property type="evidence" value="ECO:0007669"/>
    <property type="project" value="InterPro"/>
</dbReference>
<keyword evidence="3" id="KW-0418">Kinase</keyword>
<dbReference type="Gene3D" id="3.30.450.40">
    <property type="match status" value="1"/>
</dbReference>
<protein>
    <submittedName>
        <fullName evidence="3">Histidine kinase</fullName>
    </submittedName>
</protein>
<dbReference type="InterPro" id="IPR029016">
    <property type="entry name" value="GAF-like_dom_sf"/>
</dbReference>